<proteinExistence type="predicted"/>
<keyword evidence="1" id="KW-1133">Transmembrane helix</keyword>
<keyword evidence="1" id="KW-0472">Membrane</keyword>
<organism evidence="2 3">
    <name type="scientific">Campylobacter peloridis</name>
    <dbReference type="NCBI Taxonomy" id="488546"/>
    <lineage>
        <taxon>Bacteria</taxon>
        <taxon>Pseudomonadati</taxon>
        <taxon>Campylobacterota</taxon>
        <taxon>Epsilonproteobacteria</taxon>
        <taxon>Campylobacterales</taxon>
        <taxon>Campylobacteraceae</taxon>
        <taxon>Campylobacter</taxon>
    </lineage>
</organism>
<reference evidence="2 3" key="1">
    <citation type="submission" date="2020-10" db="EMBL/GenBank/DDBJ databases">
        <title>Campylobacter and Helicobacter PacBio genomes.</title>
        <authorList>
            <person name="Lane C."/>
        </authorList>
    </citation>
    <scope>NUCLEOTIDE SEQUENCE [LARGE SCALE GENOMIC DNA]</scope>
    <source>
        <strain evidence="2 3">2016D-0074</strain>
    </source>
</reference>
<protein>
    <submittedName>
        <fullName evidence="2">Prepilin-type N-terminal cleavage/methylation domain-containing protein</fullName>
    </submittedName>
</protein>
<keyword evidence="3" id="KW-1185">Reference proteome</keyword>
<keyword evidence="1" id="KW-0812">Transmembrane</keyword>
<dbReference type="EMBL" id="CP063079">
    <property type="protein sequence ID" value="QOQ88911.1"/>
    <property type="molecule type" value="Genomic_DNA"/>
</dbReference>
<feature type="transmembrane region" description="Helical" evidence="1">
    <location>
        <begin position="7"/>
        <end position="25"/>
    </location>
</feature>
<gene>
    <name evidence="2" type="ORF">IMC75_00080</name>
</gene>
<dbReference type="NCBIfam" id="TIGR02532">
    <property type="entry name" value="IV_pilin_GFxxxE"/>
    <property type="match status" value="1"/>
</dbReference>
<evidence type="ECO:0000256" key="1">
    <source>
        <dbReference type="SAM" id="Phobius"/>
    </source>
</evidence>
<sequence>MKKAFSLLELVLSILIFSIIIAILSNPSIQLYDKVFQVKKTNEVFFDLNQILLKIEKIQQDCIEFKYNSHSFECYVSASNDIFYDNSLNRMNFSGVILEDNKSFFSPKSNFYIIENAVLKGIFANYKDIHSIRKQKIYPSDFMFVYNLKEQKIHKIFVENNENINFYGDNFSGFYNILYAYIKIYFNNEKIFMQIDNLHGDTKEFLFMQNISKFELDRENNLLKIKICENALNECLSKWIHL</sequence>
<dbReference type="Proteomes" id="UP000595070">
    <property type="component" value="Chromosome"/>
</dbReference>
<dbReference type="InterPro" id="IPR012902">
    <property type="entry name" value="N_methyl_site"/>
</dbReference>
<evidence type="ECO:0000313" key="2">
    <source>
        <dbReference type="EMBL" id="QOQ88911.1"/>
    </source>
</evidence>
<dbReference type="RefSeq" id="WP_044598906.1">
    <property type="nucleotide sequence ID" value="NZ_CP063079.1"/>
</dbReference>
<name>A0ABX6TSF0_9BACT</name>
<evidence type="ECO:0000313" key="3">
    <source>
        <dbReference type="Proteomes" id="UP000595070"/>
    </source>
</evidence>
<accession>A0ABX6TSF0</accession>